<evidence type="ECO:0000313" key="2">
    <source>
        <dbReference type="EMBL" id="KTS09062.1"/>
    </source>
</evidence>
<dbReference type="Proteomes" id="UP000072189">
    <property type="component" value="Unassembled WGS sequence"/>
</dbReference>
<evidence type="ECO:0000256" key="1">
    <source>
        <dbReference type="SAM" id="MobiDB-lite"/>
    </source>
</evidence>
<feature type="compositionally biased region" description="Basic and acidic residues" evidence="1">
    <location>
        <begin position="49"/>
        <end position="59"/>
    </location>
</feature>
<reference evidence="2 3" key="1">
    <citation type="journal article" date="2016" name="Front. Microbiol.">
        <title>Genomic Resource of Rice Seed Associated Bacteria.</title>
        <authorList>
            <person name="Midha S."/>
            <person name="Bansal K."/>
            <person name="Sharma S."/>
            <person name="Kumar N."/>
            <person name="Patil P.P."/>
            <person name="Chaudhry V."/>
            <person name="Patil P.B."/>
        </authorList>
    </citation>
    <scope>NUCLEOTIDE SEQUENCE [LARGE SCALE GENOMIC DNA]</scope>
    <source>
        <strain evidence="2 3">RSA3</strain>
    </source>
</reference>
<evidence type="ECO:0000313" key="3">
    <source>
        <dbReference type="Proteomes" id="UP000072189"/>
    </source>
</evidence>
<dbReference type="EMBL" id="LDRV01000093">
    <property type="protein sequence ID" value="KTS09062.1"/>
    <property type="molecule type" value="Genomic_DNA"/>
</dbReference>
<feature type="region of interest" description="Disordered" evidence="1">
    <location>
        <begin position="49"/>
        <end position="74"/>
    </location>
</feature>
<name>A0A147F4N9_MICTE</name>
<dbReference type="AlphaFoldDB" id="A0A147F4N9"/>
<proteinExistence type="predicted"/>
<accession>A0A147F4N9</accession>
<dbReference type="RefSeq" id="WP_058614795.1">
    <property type="nucleotide sequence ID" value="NZ_LDRV01000093.1"/>
</dbReference>
<organism evidence="2 3">
    <name type="scientific">Microbacterium testaceum</name>
    <name type="common">Aureobacterium testaceum</name>
    <name type="synonym">Brevibacterium testaceum</name>
    <dbReference type="NCBI Taxonomy" id="2033"/>
    <lineage>
        <taxon>Bacteria</taxon>
        <taxon>Bacillati</taxon>
        <taxon>Actinomycetota</taxon>
        <taxon>Actinomycetes</taxon>
        <taxon>Micrococcales</taxon>
        <taxon>Microbacteriaceae</taxon>
        <taxon>Microbacterium</taxon>
    </lineage>
</organism>
<protein>
    <submittedName>
        <fullName evidence="2">Uncharacterized protein</fullName>
    </submittedName>
</protein>
<sequence>MTATFRCPRGTTATRRADDSDAQAEAFDAIVRLHFAEDVVAEHADLDVITDHPTPEHQPVRASGVSRELDITWT</sequence>
<comment type="caution">
    <text evidence="2">The sequence shown here is derived from an EMBL/GenBank/DDBJ whole genome shotgun (WGS) entry which is preliminary data.</text>
</comment>
<dbReference type="PATRIC" id="fig|2033.7.peg.3694"/>
<gene>
    <name evidence="2" type="ORF">RSA3_14290</name>
</gene>